<dbReference type="Proteomes" id="UP000219612">
    <property type="component" value="Unassembled WGS sequence"/>
</dbReference>
<keyword evidence="4" id="KW-1185">Reference proteome</keyword>
<evidence type="ECO:0000259" key="1">
    <source>
        <dbReference type="Pfam" id="PF13304"/>
    </source>
</evidence>
<name>A0A285KD19_9ACTN</name>
<dbReference type="AlphaFoldDB" id="A0A285KD19"/>
<dbReference type="SUPFAM" id="SSF52540">
    <property type="entry name" value="P-loop containing nucleoside triphosphate hydrolases"/>
    <property type="match status" value="1"/>
</dbReference>
<reference evidence="3 4" key="1">
    <citation type="submission" date="2017-09" db="EMBL/GenBank/DDBJ databases">
        <authorList>
            <person name="Ehlers B."/>
            <person name="Leendertz F.H."/>
        </authorList>
    </citation>
    <scope>NUCLEOTIDE SEQUENCE [LARGE SCALE GENOMIC DNA]</scope>
    <source>
        <strain evidence="3 4">CGMCC 4.6857</strain>
    </source>
</reference>
<dbReference type="PANTHER" id="PTHR43581:SF2">
    <property type="entry name" value="EXCINUCLEASE ATPASE SUBUNIT"/>
    <property type="match status" value="1"/>
</dbReference>
<feature type="domain" description="Rad50/SbcC-type AAA" evidence="2">
    <location>
        <begin position="34"/>
        <end position="93"/>
    </location>
</feature>
<dbReference type="InterPro" id="IPR051396">
    <property type="entry name" value="Bact_Antivir_Def_Nuclease"/>
</dbReference>
<accession>A0A285KD19</accession>
<proteinExistence type="predicted"/>
<dbReference type="EMBL" id="OBDY01000035">
    <property type="protein sequence ID" value="SNY69211.1"/>
    <property type="molecule type" value="Genomic_DNA"/>
</dbReference>
<gene>
    <name evidence="3" type="ORF">SAMN05421748_1351</name>
</gene>
<dbReference type="GO" id="GO:0016887">
    <property type="term" value="F:ATP hydrolysis activity"/>
    <property type="evidence" value="ECO:0007669"/>
    <property type="project" value="InterPro"/>
</dbReference>
<dbReference type="PANTHER" id="PTHR43581">
    <property type="entry name" value="ATP/GTP PHOSPHATASE"/>
    <property type="match status" value="1"/>
</dbReference>
<evidence type="ECO:0000259" key="2">
    <source>
        <dbReference type="Pfam" id="PF13476"/>
    </source>
</evidence>
<dbReference type="RefSeq" id="WP_097328174.1">
    <property type="nucleotide sequence ID" value="NZ_OBDY01000035.1"/>
</dbReference>
<dbReference type="InterPro" id="IPR027417">
    <property type="entry name" value="P-loop_NTPase"/>
</dbReference>
<dbReference type="OrthoDB" id="3237462at2"/>
<dbReference type="GO" id="GO:0005524">
    <property type="term" value="F:ATP binding"/>
    <property type="evidence" value="ECO:0007669"/>
    <property type="project" value="InterPro"/>
</dbReference>
<feature type="domain" description="ATPase AAA-type core" evidence="1">
    <location>
        <begin position="194"/>
        <end position="268"/>
    </location>
</feature>
<evidence type="ECO:0000313" key="4">
    <source>
        <dbReference type="Proteomes" id="UP000219612"/>
    </source>
</evidence>
<evidence type="ECO:0000313" key="3">
    <source>
        <dbReference type="EMBL" id="SNY69211.1"/>
    </source>
</evidence>
<organism evidence="3 4">
    <name type="scientific">Paractinoplanes atraurantiacus</name>
    <dbReference type="NCBI Taxonomy" id="1036182"/>
    <lineage>
        <taxon>Bacteria</taxon>
        <taxon>Bacillati</taxon>
        <taxon>Actinomycetota</taxon>
        <taxon>Actinomycetes</taxon>
        <taxon>Micromonosporales</taxon>
        <taxon>Micromonosporaceae</taxon>
        <taxon>Paractinoplanes</taxon>
    </lineage>
</organism>
<dbReference type="Pfam" id="PF13304">
    <property type="entry name" value="AAA_21"/>
    <property type="match status" value="1"/>
</dbReference>
<protein>
    <submittedName>
        <fullName evidence="3">AAA domain-containing protein</fullName>
    </submittedName>
</protein>
<dbReference type="InterPro" id="IPR038729">
    <property type="entry name" value="Rad50/SbcC_AAA"/>
</dbReference>
<dbReference type="Pfam" id="PF13476">
    <property type="entry name" value="AAA_23"/>
    <property type="match status" value="1"/>
</dbReference>
<dbReference type="Gene3D" id="3.40.50.300">
    <property type="entry name" value="P-loop containing nucleotide triphosphate hydrolases"/>
    <property type="match status" value="1"/>
</dbReference>
<dbReference type="GO" id="GO:0006302">
    <property type="term" value="P:double-strand break repair"/>
    <property type="evidence" value="ECO:0007669"/>
    <property type="project" value="InterPro"/>
</dbReference>
<sequence>MRLAERAARLQKLRRRNYSTTLTTAKLDVTMNDGSIANLELDFSPGMSIVSGGNGAGKSTLLGAIWRCLSASDPEPGSRIPGSPKWLHGIQITGQHNSNEWVATFDAVTGTKSSSLLSTVTFIDPAAETEEILRQFRLDQASDVLEGVDPASFDRAQLESLSYVLRRSYSEFLVYEVTAFSSDDSALPFFEATSMGKQYSLLEMGRGELVAAYLLWRLREQPAGSVVLIEEPESHLAAFSQDNLVDAIVAMAVERDLCLIVSSHSPGFFQKLPPEHVMLVSSLPNPAIRTNLSASELASHLGVAPHTAAVVLVEDPVAAELLHAVLSSVDREALRHLDIRPVRSGESGVQRIIKDVNAGLDDSVELLGVLDGDQRQPGVTTLQGPIGFLIGNDPPEVLLRDLLTEWRSGKHSDWQPRLPGGEEALRMSLERLDGRDLHDWIQELAIDFGGLRAVVRAAVELALRIEPYQAQAQDLVAWIRRSGRLR</sequence>
<dbReference type="InterPro" id="IPR003959">
    <property type="entry name" value="ATPase_AAA_core"/>
</dbReference>